<feature type="compositionally biased region" description="Low complexity" evidence="1">
    <location>
        <begin position="711"/>
        <end position="723"/>
    </location>
</feature>
<dbReference type="Gene3D" id="3.60.110.10">
    <property type="entry name" value="Carbon-nitrogen hydrolase"/>
    <property type="match status" value="1"/>
</dbReference>
<dbReference type="Pfam" id="PF00795">
    <property type="entry name" value="CN_hydrolase"/>
    <property type="match status" value="1"/>
</dbReference>
<feature type="compositionally biased region" description="Polar residues" evidence="1">
    <location>
        <begin position="548"/>
        <end position="557"/>
    </location>
</feature>
<feature type="compositionally biased region" description="Polar residues" evidence="1">
    <location>
        <begin position="328"/>
        <end position="348"/>
    </location>
</feature>
<feature type="region of interest" description="Disordered" evidence="1">
    <location>
        <begin position="320"/>
        <end position="387"/>
    </location>
</feature>
<accession>A0ABR0SNJ4</accession>
<feature type="domain" description="CN hydrolase" evidence="2">
    <location>
        <begin position="1"/>
        <end position="280"/>
    </location>
</feature>
<protein>
    <submittedName>
        <fullName evidence="3">Protein N-terminal amidase</fullName>
    </submittedName>
</protein>
<dbReference type="SUPFAM" id="SSF56317">
    <property type="entry name" value="Carbon-nitrogen hydrolase"/>
    <property type="match status" value="1"/>
</dbReference>
<dbReference type="InterPro" id="IPR036526">
    <property type="entry name" value="C-N_Hydrolase_sf"/>
</dbReference>
<dbReference type="PANTHER" id="PTHR11750:SF26">
    <property type="entry name" value="PROTEIN N-TERMINAL AMIDASE"/>
    <property type="match status" value="1"/>
</dbReference>
<sequence length="801" mass="88405">MRIGCLQFAPQVGDVENNLSKADAILNEADPEDLDLLVLPELAFSGYNFKSLHHISPFLEEANSGVSSLWARSTALKHDCTVVVGYPEKVDPTLNWPTDPEYYNSAIVINGDGETVANYRKTHLYYTDETWALEGSHGFYKGRLPGLGRTAIGICMDINPYKFEAPWNKFEFAQHALNTGARLVIVSMAWLTNDDPRIFNATPQEPDTNTLMYWASRLEPIIRVESNEEVIVVFANRCGGEDEATYAGTSAVIGIRSGEVWVYGILGRGETELLVVDTDVAPYAKLVYRSEKAEAQVENEDEGFSDIEAGVADKIAPESTHLPRSQEKQSSAPPASSKTQVGNRQLAGSYNHHPGFRMGQGTGRPDSPVIQAPIAPVPAPRSTRPELMIPDDQYMLQRYLESDSPTSYGGTLGNVSIENSLRHLELSNSPRPPEFSNNSENHQVWPPPMQPISALDGTLWETRDDMQNRQRDGFESLALKDDDHHSLRSDVSVWNNQPGRVPEIAPPMTAPPELSHRAAKEASEGRTRRRPSATVSDWNRPPVADRGSSLSKQTSRNQLHKKASLSKERTSDQKMSSGAIRPSDMLRSNTAQGLGVEEVNRGRRRSSQRQSRERRMKSSHSGQTPHPEPVDLSQFTLIEEYHSANCPVHGSPPQSGTRSRNESGARGRRGSRSHSVQDSAKANNEKSKGRRQSSRNTPQIDQNGNSDSQISRPAASSARPVSSLNNKHLRTTKATEAVKDASATQKSSLVTYYQEPKTPKAMLLVKEPEAARGSPDYVISPLKCVEKNSGHVIARPVSSVW</sequence>
<proteinExistence type="predicted"/>
<evidence type="ECO:0000313" key="4">
    <source>
        <dbReference type="Proteomes" id="UP001338125"/>
    </source>
</evidence>
<feature type="region of interest" description="Disordered" evidence="1">
    <location>
        <begin position="489"/>
        <end position="630"/>
    </location>
</feature>
<feature type="compositionally biased region" description="Basic and acidic residues" evidence="1">
    <location>
        <begin position="514"/>
        <end position="526"/>
    </location>
</feature>
<dbReference type="Proteomes" id="UP001338125">
    <property type="component" value="Unassembled WGS sequence"/>
</dbReference>
<evidence type="ECO:0000256" key="1">
    <source>
        <dbReference type="SAM" id="MobiDB-lite"/>
    </source>
</evidence>
<feature type="compositionally biased region" description="Polar residues" evidence="1">
    <location>
        <begin position="694"/>
        <end position="710"/>
    </location>
</feature>
<dbReference type="PANTHER" id="PTHR11750">
    <property type="entry name" value="PROTEIN N-TERMINAL AMIDASE"/>
    <property type="match status" value="1"/>
</dbReference>
<organism evidence="3 4">
    <name type="scientific">Cladobotryum mycophilum</name>
    <dbReference type="NCBI Taxonomy" id="491253"/>
    <lineage>
        <taxon>Eukaryota</taxon>
        <taxon>Fungi</taxon>
        <taxon>Dikarya</taxon>
        <taxon>Ascomycota</taxon>
        <taxon>Pezizomycotina</taxon>
        <taxon>Sordariomycetes</taxon>
        <taxon>Hypocreomycetidae</taxon>
        <taxon>Hypocreales</taxon>
        <taxon>Hypocreaceae</taxon>
        <taxon>Cladobotryum</taxon>
    </lineage>
</organism>
<dbReference type="InterPro" id="IPR003010">
    <property type="entry name" value="C-N_Hydrolase"/>
</dbReference>
<keyword evidence="4" id="KW-1185">Reference proteome</keyword>
<name>A0ABR0SNJ4_9HYPO</name>
<feature type="compositionally biased region" description="Basic residues" evidence="1">
    <location>
        <begin position="602"/>
        <end position="618"/>
    </location>
</feature>
<evidence type="ECO:0000313" key="3">
    <source>
        <dbReference type="EMBL" id="KAK5993335.1"/>
    </source>
</evidence>
<feature type="region of interest" description="Disordered" evidence="1">
    <location>
        <begin position="425"/>
        <end position="447"/>
    </location>
</feature>
<gene>
    <name evidence="3" type="ORF">PT974_06764</name>
</gene>
<dbReference type="CDD" id="cd07566">
    <property type="entry name" value="ScNTA1_like"/>
    <property type="match status" value="1"/>
</dbReference>
<dbReference type="InterPro" id="IPR039703">
    <property type="entry name" value="Nta1"/>
</dbReference>
<dbReference type="EMBL" id="JAVFKD010000012">
    <property type="protein sequence ID" value="KAK5993335.1"/>
    <property type="molecule type" value="Genomic_DNA"/>
</dbReference>
<comment type="caution">
    <text evidence="3">The sequence shown here is derived from an EMBL/GenBank/DDBJ whole genome shotgun (WGS) entry which is preliminary data.</text>
</comment>
<feature type="region of interest" description="Disordered" evidence="1">
    <location>
        <begin position="644"/>
        <end position="745"/>
    </location>
</feature>
<dbReference type="PROSITE" id="PS50263">
    <property type="entry name" value="CN_HYDROLASE"/>
    <property type="match status" value="1"/>
</dbReference>
<reference evidence="3 4" key="1">
    <citation type="submission" date="2024-01" db="EMBL/GenBank/DDBJ databases">
        <title>Complete genome of Cladobotryum mycophilum ATHUM6906.</title>
        <authorList>
            <person name="Christinaki A.C."/>
            <person name="Myridakis A.I."/>
            <person name="Kouvelis V.N."/>
        </authorList>
    </citation>
    <scope>NUCLEOTIDE SEQUENCE [LARGE SCALE GENOMIC DNA]</scope>
    <source>
        <strain evidence="3 4">ATHUM6906</strain>
    </source>
</reference>
<evidence type="ECO:0000259" key="2">
    <source>
        <dbReference type="PROSITE" id="PS50263"/>
    </source>
</evidence>